<feature type="non-terminal residue" evidence="1">
    <location>
        <position position="1"/>
    </location>
</feature>
<gene>
    <name evidence="1" type="ORF">METZ01_LOCUS299898</name>
</gene>
<evidence type="ECO:0000313" key="1">
    <source>
        <dbReference type="EMBL" id="SVC47044.1"/>
    </source>
</evidence>
<name>A0A382MDL9_9ZZZZ</name>
<accession>A0A382MDL9</accession>
<reference evidence="1" key="1">
    <citation type="submission" date="2018-05" db="EMBL/GenBank/DDBJ databases">
        <authorList>
            <person name="Lanie J.A."/>
            <person name="Ng W.-L."/>
            <person name="Kazmierczak K.M."/>
            <person name="Andrzejewski T.M."/>
            <person name="Davidsen T.M."/>
            <person name="Wayne K.J."/>
            <person name="Tettelin H."/>
            <person name="Glass J.I."/>
            <person name="Rusch D."/>
            <person name="Podicherti R."/>
            <person name="Tsui H.-C.T."/>
            <person name="Winkler M.E."/>
        </authorList>
    </citation>
    <scope>NUCLEOTIDE SEQUENCE</scope>
</reference>
<organism evidence="1">
    <name type="scientific">marine metagenome</name>
    <dbReference type="NCBI Taxonomy" id="408172"/>
    <lineage>
        <taxon>unclassified sequences</taxon>
        <taxon>metagenomes</taxon>
        <taxon>ecological metagenomes</taxon>
    </lineage>
</organism>
<dbReference type="AlphaFoldDB" id="A0A382MDL9"/>
<sequence length="70" mass="7499">RVENAKGYIEKPVTLGANDDYWIEVTSGLEENELILLESKSADTQQGFAAMFGKGAGAFGRKPPARAVGK</sequence>
<protein>
    <submittedName>
        <fullName evidence="1">Uncharacterized protein</fullName>
    </submittedName>
</protein>
<dbReference type="Gene3D" id="2.40.420.20">
    <property type="match status" value="1"/>
</dbReference>
<proteinExistence type="predicted"/>
<dbReference type="EMBL" id="UINC01092989">
    <property type="protein sequence ID" value="SVC47044.1"/>
    <property type="molecule type" value="Genomic_DNA"/>
</dbReference>